<evidence type="ECO:0000256" key="3">
    <source>
        <dbReference type="ARBA" id="ARBA00023004"/>
    </source>
</evidence>
<evidence type="ECO:0000256" key="1">
    <source>
        <dbReference type="ARBA" id="ARBA00022617"/>
    </source>
</evidence>
<dbReference type="Proteomes" id="UP000318538">
    <property type="component" value="Chromosome"/>
</dbReference>
<dbReference type="GO" id="GO:0046872">
    <property type="term" value="F:metal ion binding"/>
    <property type="evidence" value="ECO:0007669"/>
    <property type="project" value="UniProtKB-KW"/>
</dbReference>
<protein>
    <submittedName>
        <fullName evidence="8">Planctomycete cytochrome C</fullName>
    </submittedName>
</protein>
<evidence type="ECO:0000313" key="9">
    <source>
        <dbReference type="Proteomes" id="UP000318538"/>
    </source>
</evidence>
<dbReference type="Pfam" id="PF07635">
    <property type="entry name" value="PSCyt1"/>
    <property type="match status" value="1"/>
</dbReference>
<dbReference type="AlphaFoldDB" id="A0A517NBE4"/>
<evidence type="ECO:0000313" key="8">
    <source>
        <dbReference type="EMBL" id="QDT04447.1"/>
    </source>
</evidence>
<reference evidence="8 9" key="1">
    <citation type="submission" date="2019-02" db="EMBL/GenBank/DDBJ databases">
        <title>Deep-cultivation of Planctomycetes and their phenomic and genomic characterization uncovers novel biology.</title>
        <authorList>
            <person name="Wiegand S."/>
            <person name="Jogler M."/>
            <person name="Boedeker C."/>
            <person name="Pinto D."/>
            <person name="Vollmers J."/>
            <person name="Rivas-Marin E."/>
            <person name="Kohn T."/>
            <person name="Peeters S.H."/>
            <person name="Heuer A."/>
            <person name="Rast P."/>
            <person name="Oberbeckmann S."/>
            <person name="Bunk B."/>
            <person name="Jeske O."/>
            <person name="Meyerdierks A."/>
            <person name="Storesund J.E."/>
            <person name="Kallscheuer N."/>
            <person name="Luecker S."/>
            <person name="Lage O.M."/>
            <person name="Pohl T."/>
            <person name="Merkel B.J."/>
            <person name="Hornburger P."/>
            <person name="Mueller R.-W."/>
            <person name="Bruemmer F."/>
            <person name="Labrenz M."/>
            <person name="Spormann A.M."/>
            <person name="Op den Camp H."/>
            <person name="Overmann J."/>
            <person name="Amann R."/>
            <person name="Jetten M.S.M."/>
            <person name="Mascher T."/>
            <person name="Medema M.H."/>
            <person name="Devos D.P."/>
            <person name="Kaster A.-K."/>
            <person name="Ovreas L."/>
            <person name="Rohde M."/>
            <person name="Galperin M.Y."/>
            <person name="Jogler C."/>
        </authorList>
    </citation>
    <scope>NUCLEOTIDE SEQUENCE [LARGE SCALE GENOMIC DNA]</scope>
    <source>
        <strain evidence="8 9">K22_7</strain>
    </source>
</reference>
<dbReference type="SUPFAM" id="SSF46626">
    <property type="entry name" value="Cytochrome c"/>
    <property type="match status" value="1"/>
</dbReference>
<dbReference type="RefSeq" id="WP_145170061.1">
    <property type="nucleotide sequence ID" value="NZ_CP036525.1"/>
</dbReference>
<feature type="compositionally biased region" description="Basic and acidic residues" evidence="5">
    <location>
        <begin position="433"/>
        <end position="449"/>
    </location>
</feature>
<keyword evidence="6" id="KW-0732">Signal</keyword>
<dbReference type="InterPro" id="IPR009056">
    <property type="entry name" value="Cyt_c-like_dom"/>
</dbReference>
<evidence type="ECO:0000256" key="4">
    <source>
        <dbReference type="PROSITE-ProRule" id="PRU00433"/>
    </source>
</evidence>
<dbReference type="PROSITE" id="PS51007">
    <property type="entry name" value="CYTC"/>
    <property type="match status" value="1"/>
</dbReference>
<dbReference type="GO" id="GO:0020037">
    <property type="term" value="F:heme binding"/>
    <property type="evidence" value="ECO:0007669"/>
    <property type="project" value="InterPro"/>
</dbReference>
<feature type="region of interest" description="Disordered" evidence="5">
    <location>
        <begin position="433"/>
        <end position="460"/>
    </location>
</feature>
<dbReference type="PANTHER" id="PTHR35889">
    <property type="entry name" value="CYCLOINULO-OLIGOSACCHARIDE FRUCTANOTRANSFERASE-RELATED"/>
    <property type="match status" value="1"/>
</dbReference>
<dbReference type="Pfam" id="PF07583">
    <property type="entry name" value="PSCyt2"/>
    <property type="match status" value="1"/>
</dbReference>
<feature type="domain" description="Cytochrome c" evidence="7">
    <location>
        <begin position="23"/>
        <end position="126"/>
    </location>
</feature>
<dbReference type="PANTHER" id="PTHR35889:SF3">
    <property type="entry name" value="F-BOX DOMAIN-CONTAINING PROTEIN"/>
    <property type="match status" value="1"/>
</dbReference>
<dbReference type="InterPro" id="IPR036909">
    <property type="entry name" value="Cyt_c-like_dom_sf"/>
</dbReference>
<feature type="signal peptide" evidence="6">
    <location>
        <begin position="1"/>
        <end position="19"/>
    </location>
</feature>
<sequence length="906" mass="101929" precursor="true">MKRVFFLSILAFATSLVRANDDVDVLAGEKLFAIHIKPLLAQKCLACHGADPDDIQGGLDLRSREGLLAGGDSFEESVAVPGDGQHSLLYLTTTRTEPGYEMPPKEADQLNEQQQWWIRDWIDAGAVWPSDQRVKQIQQQYADGQQVLVSQALSDDWQNRRYDTAKLWAYRALENHDVPAGQHPVDWFINQRLRDAGLPAASTAGATTMIRRLHFGLTGLPPSAEQVASFTAAYQRDASAAIEDAIERLMASPHYGEHFGWRWLDVARYADSAGFANDYSRPNAWRYRDYVVRSFNQDKPYDEFVRQQIAGDEMDETNVENLIATGFLRMGPWEQTGMSVFKETRGQWLDDVTDTVGQAFLAHSMLCCKCHDHKFDPLPTRDYYRMMSVFSTTQFSERDAPFLPDENTSGFDHSDQWVNAKIAAYQRQSKSLDAKIKRDKKTETSDAKVGDNGLDPGDEASAARMSKNINRHRIELDRTKPIAFAVYTGATIQRKNVSSRIEVPADRWRKGDVEQDVIHSGGDVYAVGDAVSPGALSAAESLGQMRPIEFPDTERTAGRGNRRLALADWIADPTNPLTARVMVNRVWAWHFGKGIAGNPNNFGGTGALPTHPELLDYLAQWFIDNDWSVKKLNRLIMTSEAFRRDSRHPDPDSLQTIDPSGQLYATFRPRRLSAEELRDSMLAISGELNPIVGGIPCRPDINLEVAFQPRQIMGGTASVYEPDPLPSQRNRRTLYAERIRGIRDPFLEAFNQPGPDKSCEMRETSIIAPQALTLINSQEVLDRAIAFATRLLDEESTDDHAIIRRAFQSALSRDPSDKETDLCAQHWQQATSDEQSITYPMTTPPSQIERTVMAEKTGQPYSFIEFLPAYEQYQPDLGPTDVDARTRGLAHVLRVLLNTNEYCYLD</sequence>
<dbReference type="OrthoDB" id="127107at2"/>
<dbReference type="EMBL" id="CP036525">
    <property type="protein sequence ID" value="QDT04447.1"/>
    <property type="molecule type" value="Genomic_DNA"/>
</dbReference>
<dbReference type="InterPro" id="IPR011444">
    <property type="entry name" value="DUF1549"/>
</dbReference>
<dbReference type="GO" id="GO:0009055">
    <property type="term" value="F:electron transfer activity"/>
    <property type="evidence" value="ECO:0007669"/>
    <property type="project" value="InterPro"/>
</dbReference>
<gene>
    <name evidence="8" type="ORF">K227x_28380</name>
</gene>
<dbReference type="KEGG" id="rlc:K227x_28380"/>
<keyword evidence="1 4" id="KW-0349">Heme</keyword>
<keyword evidence="2 4" id="KW-0479">Metal-binding</keyword>
<evidence type="ECO:0000256" key="6">
    <source>
        <dbReference type="SAM" id="SignalP"/>
    </source>
</evidence>
<evidence type="ECO:0000259" key="7">
    <source>
        <dbReference type="PROSITE" id="PS51007"/>
    </source>
</evidence>
<name>A0A517NBE4_9BACT</name>
<evidence type="ECO:0000256" key="2">
    <source>
        <dbReference type="ARBA" id="ARBA00022723"/>
    </source>
</evidence>
<dbReference type="InterPro" id="IPR011429">
    <property type="entry name" value="Cyt_c_Planctomycete-type"/>
</dbReference>
<keyword evidence="9" id="KW-1185">Reference proteome</keyword>
<feature type="chain" id="PRO_5021722108" evidence="6">
    <location>
        <begin position="20"/>
        <end position="906"/>
    </location>
</feature>
<evidence type="ECO:0000256" key="5">
    <source>
        <dbReference type="SAM" id="MobiDB-lite"/>
    </source>
</evidence>
<dbReference type="Pfam" id="PF07587">
    <property type="entry name" value="PSD1"/>
    <property type="match status" value="1"/>
</dbReference>
<dbReference type="InterPro" id="IPR022655">
    <property type="entry name" value="DUF1553"/>
</dbReference>
<keyword evidence="3 4" id="KW-0408">Iron</keyword>
<accession>A0A517NBE4</accession>
<organism evidence="8 9">
    <name type="scientific">Rubripirellula lacrimiformis</name>
    <dbReference type="NCBI Taxonomy" id="1930273"/>
    <lineage>
        <taxon>Bacteria</taxon>
        <taxon>Pseudomonadati</taxon>
        <taxon>Planctomycetota</taxon>
        <taxon>Planctomycetia</taxon>
        <taxon>Pirellulales</taxon>
        <taxon>Pirellulaceae</taxon>
        <taxon>Rubripirellula</taxon>
    </lineage>
</organism>
<proteinExistence type="predicted"/>